<dbReference type="AlphaFoldDB" id="A0A6J6PZ28"/>
<dbReference type="Gene3D" id="1.10.20.140">
    <property type="match status" value="1"/>
</dbReference>
<dbReference type="Gene3D" id="3.40.50.300">
    <property type="entry name" value="P-loop containing nucleotide triphosphate hydrolases"/>
    <property type="match status" value="1"/>
</dbReference>
<keyword evidence="6" id="KW-0547">Nucleotide-binding</keyword>
<evidence type="ECO:0000256" key="4">
    <source>
        <dbReference type="ARBA" id="ARBA00022679"/>
    </source>
</evidence>
<accession>A0A6J6PZ28</accession>
<evidence type="ECO:0000256" key="7">
    <source>
        <dbReference type="ARBA" id="ARBA00022840"/>
    </source>
</evidence>
<evidence type="ECO:0000256" key="6">
    <source>
        <dbReference type="ARBA" id="ARBA00022741"/>
    </source>
</evidence>
<dbReference type="GO" id="GO:0005524">
    <property type="term" value="F:ATP binding"/>
    <property type="evidence" value="ECO:0007669"/>
    <property type="project" value="UniProtKB-KW"/>
</dbReference>
<comment type="similarity">
    <text evidence="2">Belongs to the IPP transferase family.</text>
</comment>
<keyword evidence="5" id="KW-0819">tRNA processing</keyword>
<evidence type="ECO:0000256" key="2">
    <source>
        <dbReference type="ARBA" id="ARBA00005842"/>
    </source>
</evidence>
<dbReference type="PANTHER" id="PTHR11088:SF60">
    <property type="entry name" value="TRNA DIMETHYLALLYLTRANSFERASE"/>
    <property type="match status" value="1"/>
</dbReference>
<keyword evidence="4" id="KW-0808">Transferase</keyword>
<dbReference type="InterPro" id="IPR039657">
    <property type="entry name" value="Dimethylallyltransferase"/>
</dbReference>
<dbReference type="GO" id="GO:0052381">
    <property type="term" value="F:tRNA dimethylallyltransferase activity"/>
    <property type="evidence" value="ECO:0007669"/>
    <property type="project" value="UniProtKB-EC"/>
</dbReference>
<keyword evidence="8" id="KW-0460">Magnesium</keyword>
<dbReference type="InterPro" id="IPR018022">
    <property type="entry name" value="IPT"/>
</dbReference>
<comment type="catalytic activity">
    <reaction evidence="9">
        <text>adenosine(37) in tRNA + dimethylallyl diphosphate = N(6)-dimethylallyladenosine(37) in tRNA + diphosphate</text>
        <dbReference type="Rhea" id="RHEA:26482"/>
        <dbReference type="Rhea" id="RHEA-COMP:10162"/>
        <dbReference type="Rhea" id="RHEA-COMP:10375"/>
        <dbReference type="ChEBI" id="CHEBI:33019"/>
        <dbReference type="ChEBI" id="CHEBI:57623"/>
        <dbReference type="ChEBI" id="CHEBI:74411"/>
        <dbReference type="ChEBI" id="CHEBI:74415"/>
        <dbReference type="EC" id="2.5.1.75"/>
    </reaction>
</comment>
<dbReference type="PANTHER" id="PTHR11088">
    <property type="entry name" value="TRNA DIMETHYLALLYLTRANSFERASE"/>
    <property type="match status" value="1"/>
</dbReference>
<evidence type="ECO:0000256" key="3">
    <source>
        <dbReference type="ARBA" id="ARBA00012665"/>
    </source>
</evidence>
<dbReference type="GO" id="GO:0006400">
    <property type="term" value="P:tRNA modification"/>
    <property type="evidence" value="ECO:0007669"/>
    <property type="project" value="TreeGrafter"/>
</dbReference>
<keyword evidence="7" id="KW-0067">ATP-binding</keyword>
<protein>
    <recommendedName>
        <fullName evidence="3">tRNA dimethylallyltransferase</fullName>
        <ecNumber evidence="3">2.5.1.75</ecNumber>
    </recommendedName>
</protein>
<evidence type="ECO:0000256" key="5">
    <source>
        <dbReference type="ARBA" id="ARBA00022694"/>
    </source>
</evidence>
<reference evidence="10" key="1">
    <citation type="submission" date="2020-05" db="EMBL/GenBank/DDBJ databases">
        <authorList>
            <person name="Chiriac C."/>
            <person name="Salcher M."/>
            <person name="Ghai R."/>
            <person name="Kavagutti S V."/>
        </authorList>
    </citation>
    <scope>NUCLEOTIDE SEQUENCE</scope>
</reference>
<organism evidence="10">
    <name type="scientific">freshwater metagenome</name>
    <dbReference type="NCBI Taxonomy" id="449393"/>
    <lineage>
        <taxon>unclassified sequences</taxon>
        <taxon>metagenomes</taxon>
        <taxon>ecological metagenomes</taxon>
    </lineage>
</organism>
<evidence type="ECO:0000256" key="1">
    <source>
        <dbReference type="ARBA" id="ARBA00001946"/>
    </source>
</evidence>
<dbReference type="EC" id="2.5.1.75" evidence="3"/>
<gene>
    <name evidence="10" type="ORF">UFOPK2582_01117</name>
</gene>
<dbReference type="SUPFAM" id="SSF52540">
    <property type="entry name" value="P-loop containing nucleoside triphosphate hydrolases"/>
    <property type="match status" value="2"/>
</dbReference>
<name>A0A6J6PZ28_9ZZZZ</name>
<proteinExistence type="inferred from homology"/>
<dbReference type="HAMAP" id="MF_00185">
    <property type="entry name" value="IPP_trans"/>
    <property type="match status" value="1"/>
</dbReference>
<evidence type="ECO:0000256" key="8">
    <source>
        <dbReference type="ARBA" id="ARBA00022842"/>
    </source>
</evidence>
<dbReference type="InterPro" id="IPR027417">
    <property type="entry name" value="P-loop_NTPase"/>
</dbReference>
<dbReference type="Pfam" id="PF01715">
    <property type="entry name" value="IPPT"/>
    <property type="match status" value="1"/>
</dbReference>
<sequence>MIQQDRAKAGHLVLLGPTASGKSQLALALAERRRDLGELVELVTVDSMQVYRGMDIGTASPTAEEMQRVPHHLVDVVDPWSEYSVAEFTQGANQALDEIQDRGGRAILVGGTALYLQALVDNLDLPGRFPSVAAELEAEADTALHYERLSQLDPAASQRIEPGNRRRIIRALEVTLGSGRNFSEFGPGLDTYPETPFLLAGLRVERPVLSERIAKRYEQQMRDGFLQEVQALAARPEGISRTAAQALGYRELLSHLAGECSQEEAVARAIDRTRQFAVKQIRWFRRDPRITWFDHTGDPQTVLDELDAFWA</sequence>
<dbReference type="NCBIfam" id="TIGR00174">
    <property type="entry name" value="miaA"/>
    <property type="match status" value="1"/>
</dbReference>
<evidence type="ECO:0000256" key="9">
    <source>
        <dbReference type="ARBA" id="ARBA00049563"/>
    </source>
</evidence>
<comment type="cofactor">
    <cofactor evidence="1">
        <name>Mg(2+)</name>
        <dbReference type="ChEBI" id="CHEBI:18420"/>
    </cofactor>
</comment>
<dbReference type="EMBL" id="CAEZXS010000133">
    <property type="protein sequence ID" value="CAB4704771.1"/>
    <property type="molecule type" value="Genomic_DNA"/>
</dbReference>
<evidence type="ECO:0000313" key="10">
    <source>
        <dbReference type="EMBL" id="CAB4704771.1"/>
    </source>
</evidence>